<dbReference type="EMBL" id="JANBPK010001334">
    <property type="protein sequence ID" value="KAJ2923462.1"/>
    <property type="molecule type" value="Genomic_DNA"/>
</dbReference>
<dbReference type="OrthoDB" id="3077403at2759"/>
<dbReference type="Pfam" id="PF20415">
    <property type="entry name" value="DUF6699"/>
    <property type="match status" value="1"/>
</dbReference>
<dbReference type="Proteomes" id="UP001140091">
    <property type="component" value="Unassembled WGS sequence"/>
</dbReference>
<proteinExistence type="predicted"/>
<gene>
    <name evidence="2" type="ORF">H1R20_g13636</name>
</gene>
<reference evidence="2" key="1">
    <citation type="submission" date="2022-06" db="EMBL/GenBank/DDBJ databases">
        <title>Genome Sequence of Candolleomyces eurysporus.</title>
        <authorList>
            <person name="Buettner E."/>
        </authorList>
    </citation>
    <scope>NUCLEOTIDE SEQUENCE</scope>
    <source>
        <strain evidence="2">VTCC 930004</strain>
    </source>
</reference>
<accession>A0A9W8IVI5</accession>
<keyword evidence="3" id="KW-1185">Reference proteome</keyword>
<dbReference type="InterPro" id="IPR046522">
    <property type="entry name" value="DUF6699"/>
</dbReference>
<evidence type="ECO:0000313" key="2">
    <source>
        <dbReference type="EMBL" id="KAJ2923462.1"/>
    </source>
</evidence>
<protein>
    <recommendedName>
        <fullName evidence="1">DUF6699 domain-containing protein</fullName>
    </recommendedName>
</protein>
<feature type="domain" description="DUF6699" evidence="1">
    <location>
        <begin position="182"/>
        <end position="337"/>
    </location>
</feature>
<comment type="caution">
    <text evidence="2">The sequence shown here is derived from an EMBL/GenBank/DDBJ whole genome shotgun (WGS) entry which is preliminary data.</text>
</comment>
<feature type="non-terminal residue" evidence="2">
    <location>
        <position position="1"/>
    </location>
</feature>
<evidence type="ECO:0000313" key="3">
    <source>
        <dbReference type="Proteomes" id="UP001140091"/>
    </source>
</evidence>
<organism evidence="2 3">
    <name type="scientific">Candolleomyces eurysporus</name>
    <dbReference type="NCBI Taxonomy" id="2828524"/>
    <lineage>
        <taxon>Eukaryota</taxon>
        <taxon>Fungi</taxon>
        <taxon>Dikarya</taxon>
        <taxon>Basidiomycota</taxon>
        <taxon>Agaricomycotina</taxon>
        <taxon>Agaricomycetes</taxon>
        <taxon>Agaricomycetidae</taxon>
        <taxon>Agaricales</taxon>
        <taxon>Agaricineae</taxon>
        <taxon>Psathyrellaceae</taxon>
        <taxon>Candolleomyces</taxon>
    </lineage>
</organism>
<name>A0A9W8IVI5_9AGAR</name>
<dbReference type="AlphaFoldDB" id="A0A9W8IVI5"/>
<evidence type="ECO:0000259" key="1">
    <source>
        <dbReference type="Pfam" id="PF20415"/>
    </source>
</evidence>
<sequence>MVHLWRRKRSRPHTTINNYSYYGVHSAACTPATVTQTLPAQWVVTNTPKGNVLGLTVPSPAVSIAPLPVVNPPVSQVIPWTTPQAPPPNPLPPQNSQCVPGTPASRWTPAAVTLPLVQPYTPMSHCSVLLDPLFTPVIPPLSIHRHSSPRSKNGRSRSKSKSFVIDMLPTKRRPLHRNLIDIDWDLREPLSKAICWSRNSGSSSKLDKTANATIYGIEEIEIIAEVEDASAMENGISGAIDALFDTSWGGALVAEARNGPLTVGGVLRVLQNFLYEALRPDELHYLYSLGLYQKLLDANADRVGTAGQWFSHGDIGKFRRIDLFGDFTRFRGFEVEENEGDGLLVVKCLLSTV</sequence>